<name>A0A6J4KJY8_9ACTN</name>
<keyword evidence="1" id="KW-1133">Transmembrane helix</keyword>
<protein>
    <recommendedName>
        <fullName evidence="3">DUF4386 family protein</fullName>
    </recommendedName>
</protein>
<keyword evidence="1" id="KW-0812">Transmembrane</keyword>
<sequence>MDTFVRWAGGCWILAGVLGLAGLAHPDSFEIGFAESSRQALWPAIHLALVLALILTLFGLAGLAVRHGAAWGRLGNVGTVLTVPGGVVMAGLFLTEALVFPVLARENAALLDRDGALLASMPLQLAGGFILLWFVGMVIVGLAVERAKVLPRGTGLLLAITTVLVAALAGPFVPVAGKVAGVINFGAQAWLGWSLLTSLRRADAHHVPDQPLTSEP</sequence>
<evidence type="ECO:0008006" key="3">
    <source>
        <dbReference type="Google" id="ProtNLM"/>
    </source>
</evidence>
<reference evidence="2" key="1">
    <citation type="submission" date="2020-02" db="EMBL/GenBank/DDBJ databases">
        <authorList>
            <person name="Meier V. D."/>
        </authorList>
    </citation>
    <scope>NUCLEOTIDE SEQUENCE</scope>
    <source>
        <strain evidence="2">AVDCRST_MAG61</strain>
    </source>
</reference>
<feature type="transmembrane region" description="Helical" evidence="1">
    <location>
        <begin position="42"/>
        <end position="65"/>
    </location>
</feature>
<proteinExistence type="predicted"/>
<feature type="transmembrane region" description="Helical" evidence="1">
    <location>
        <begin position="123"/>
        <end position="144"/>
    </location>
</feature>
<gene>
    <name evidence="2" type="ORF">AVDCRST_MAG61-1516</name>
</gene>
<dbReference type="EMBL" id="CADCTT010000212">
    <property type="protein sequence ID" value="CAA9308125.1"/>
    <property type="molecule type" value="Genomic_DNA"/>
</dbReference>
<accession>A0A6J4KJY8</accession>
<keyword evidence="1" id="KW-0472">Membrane</keyword>
<feature type="transmembrane region" description="Helical" evidence="1">
    <location>
        <begin position="77"/>
        <end position="103"/>
    </location>
</feature>
<feature type="transmembrane region" description="Helical" evidence="1">
    <location>
        <begin position="156"/>
        <end position="173"/>
    </location>
</feature>
<evidence type="ECO:0000256" key="1">
    <source>
        <dbReference type="SAM" id="Phobius"/>
    </source>
</evidence>
<organism evidence="2">
    <name type="scientific">uncultured Friedmanniella sp</name>
    <dbReference type="NCBI Taxonomy" id="335381"/>
    <lineage>
        <taxon>Bacteria</taxon>
        <taxon>Bacillati</taxon>
        <taxon>Actinomycetota</taxon>
        <taxon>Actinomycetes</taxon>
        <taxon>Propionibacteriales</taxon>
        <taxon>Nocardioidaceae</taxon>
        <taxon>Friedmanniella</taxon>
        <taxon>environmental samples</taxon>
    </lineage>
</organism>
<dbReference type="AlphaFoldDB" id="A0A6J4KJY8"/>
<evidence type="ECO:0000313" key="2">
    <source>
        <dbReference type="EMBL" id="CAA9308125.1"/>
    </source>
</evidence>